<comment type="caution">
    <text evidence="2">The sequence shown here is derived from an EMBL/GenBank/DDBJ whole genome shotgun (WGS) entry which is preliminary data.</text>
</comment>
<dbReference type="Proteomes" id="UP001189429">
    <property type="component" value="Unassembled WGS sequence"/>
</dbReference>
<feature type="compositionally biased region" description="Polar residues" evidence="1">
    <location>
        <begin position="130"/>
        <end position="142"/>
    </location>
</feature>
<protein>
    <submittedName>
        <fullName evidence="2">Uncharacterized protein</fullName>
    </submittedName>
</protein>
<evidence type="ECO:0000313" key="2">
    <source>
        <dbReference type="EMBL" id="CAK0898641.1"/>
    </source>
</evidence>
<name>A0ABN9XJQ3_9DINO</name>
<dbReference type="EMBL" id="CAUYUJ010020495">
    <property type="protein sequence ID" value="CAK0898641.1"/>
    <property type="molecule type" value="Genomic_DNA"/>
</dbReference>
<organism evidence="2 3">
    <name type="scientific">Prorocentrum cordatum</name>
    <dbReference type="NCBI Taxonomy" id="2364126"/>
    <lineage>
        <taxon>Eukaryota</taxon>
        <taxon>Sar</taxon>
        <taxon>Alveolata</taxon>
        <taxon>Dinophyceae</taxon>
        <taxon>Prorocentrales</taxon>
        <taxon>Prorocentraceae</taxon>
        <taxon>Prorocentrum</taxon>
    </lineage>
</organism>
<gene>
    <name evidence="2" type="ORF">PCOR1329_LOCUS76404</name>
</gene>
<feature type="region of interest" description="Disordered" evidence="1">
    <location>
        <begin position="75"/>
        <end position="142"/>
    </location>
</feature>
<proteinExistence type="predicted"/>
<evidence type="ECO:0000313" key="3">
    <source>
        <dbReference type="Proteomes" id="UP001189429"/>
    </source>
</evidence>
<reference evidence="2" key="1">
    <citation type="submission" date="2023-10" db="EMBL/GenBank/DDBJ databases">
        <authorList>
            <person name="Chen Y."/>
            <person name="Shah S."/>
            <person name="Dougan E. K."/>
            <person name="Thang M."/>
            <person name="Chan C."/>
        </authorList>
    </citation>
    <scope>NUCLEOTIDE SEQUENCE [LARGE SCALE GENOMIC DNA]</scope>
</reference>
<sequence>MLRVPQTFARAAAGSVAFGNSTGMPLVLLQALTPSLIANGILEESPLLYLPVYLVLSPVLQWTIGPAIFQAPKLEDGAAPLARDGDGESETASDESRLRAQSVTRCRETRPTRATRCNLCHNSPPRPRLTTGSRWSQSSPDA</sequence>
<accession>A0ABN9XJQ3</accession>
<keyword evidence="3" id="KW-1185">Reference proteome</keyword>
<evidence type="ECO:0000256" key="1">
    <source>
        <dbReference type="SAM" id="MobiDB-lite"/>
    </source>
</evidence>